<evidence type="ECO:0000256" key="1">
    <source>
        <dbReference type="ARBA" id="ARBA00004479"/>
    </source>
</evidence>
<dbReference type="GO" id="GO:0007155">
    <property type="term" value="P:cell adhesion"/>
    <property type="evidence" value="ECO:0007669"/>
    <property type="project" value="UniProtKB-KW"/>
</dbReference>
<keyword evidence="2 9" id="KW-0812">Transmembrane</keyword>
<dbReference type="InterPro" id="IPR051036">
    <property type="entry name" value="SIGLEC"/>
</dbReference>
<evidence type="ECO:0000256" key="7">
    <source>
        <dbReference type="ARBA" id="ARBA00038361"/>
    </source>
</evidence>
<dbReference type="GO" id="GO:0030246">
    <property type="term" value="F:carbohydrate binding"/>
    <property type="evidence" value="ECO:0007669"/>
    <property type="project" value="UniProtKB-KW"/>
</dbReference>
<keyword evidence="4" id="KW-0130">Cell adhesion</keyword>
<evidence type="ECO:0000256" key="9">
    <source>
        <dbReference type="SAM" id="Phobius"/>
    </source>
</evidence>
<feature type="region of interest" description="Disordered" evidence="8">
    <location>
        <begin position="420"/>
        <end position="444"/>
    </location>
</feature>
<evidence type="ECO:0000313" key="12">
    <source>
        <dbReference type="RefSeq" id="XP_008288772.1"/>
    </source>
</evidence>
<dbReference type="PANTHER" id="PTHR12035:SF128">
    <property type="entry name" value="BRANCHED CHAIN KETO ACID DEHYDROGENASE E1 SUBUNIT BETA,-LIKE-RELATED"/>
    <property type="match status" value="1"/>
</dbReference>
<keyword evidence="11" id="KW-1185">Reference proteome</keyword>
<organism evidence="11 12">
    <name type="scientific">Stegastes partitus</name>
    <name type="common">bicolor damselfish</name>
    <dbReference type="NCBI Taxonomy" id="144197"/>
    <lineage>
        <taxon>Eukaryota</taxon>
        <taxon>Metazoa</taxon>
        <taxon>Chordata</taxon>
        <taxon>Craniata</taxon>
        <taxon>Vertebrata</taxon>
        <taxon>Euteleostomi</taxon>
        <taxon>Actinopterygii</taxon>
        <taxon>Neopterygii</taxon>
        <taxon>Teleostei</taxon>
        <taxon>Neoteleostei</taxon>
        <taxon>Acanthomorphata</taxon>
        <taxon>Ovalentaria</taxon>
        <taxon>Pomacentridae</taxon>
        <taxon>Stegastes</taxon>
    </lineage>
</organism>
<dbReference type="Gene3D" id="2.60.40.10">
    <property type="entry name" value="Immunoglobulins"/>
    <property type="match status" value="2"/>
</dbReference>
<evidence type="ECO:0000256" key="2">
    <source>
        <dbReference type="ARBA" id="ARBA00022692"/>
    </source>
</evidence>
<dbReference type="GO" id="GO:0005886">
    <property type="term" value="C:plasma membrane"/>
    <property type="evidence" value="ECO:0007669"/>
    <property type="project" value="TreeGrafter"/>
</dbReference>
<dbReference type="GO" id="GO:0033691">
    <property type="term" value="F:sialic acid binding"/>
    <property type="evidence" value="ECO:0007669"/>
    <property type="project" value="TreeGrafter"/>
</dbReference>
<dbReference type="InterPro" id="IPR013783">
    <property type="entry name" value="Ig-like_fold"/>
</dbReference>
<feature type="domain" description="Ig-like" evidence="10">
    <location>
        <begin position="116"/>
        <end position="203"/>
    </location>
</feature>
<name>A0A9Y4KFT0_9TELE</name>
<feature type="transmembrane region" description="Helical" evidence="9">
    <location>
        <begin position="314"/>
        <end position="335"/>
    </location>
</feature>
<dbReference type="InterPro" id="IPR003599">
    <property type="entry name" value="Ig_sub"/>
</dbReference>
<gene>
    <name evidence="12" type="primary">LOC103363695</name>
</gene>
<sequence length="460" mass="49644">MTLLFKVRSSSASSDLSRKPSVMIPALTEGHQATLTCTAPARCSGSDPEFAWTWGGTDRNSTGNATDSQGRTSTLTFQPSAEHHNAAVTCRVRCTGNQTTEEEETVTLNVTYVKKPEITGTRTVKEGDALNLTCTADSFPPAVVTWTKHGANKSLINDTEPDLNNGTGTSALIIQNVTTEDSGQFVCTAKQTNNSLIEKVEITVKAQPKILNGSGCEVQSEVLTCVCISQGFPLPAIEWPLLENLTDYFVLTAVSNHTINSTIILSAKGHSDTSAVCVSRSKNGETKGNLIVNEAAEEGQSVKWFRIVTQLETVITFLIGTVFSAIIFCLAWTCCRNRNKKTHGNLAETVEMGMIQEDPLIVEDDQIQDLETLEEAEATAAGKSDVEYSDIDFSLSKRKSPAEAGTTETDYAEIKKAAAVEGDEGQVLGEDEETKHCPPEEQDGEDVAVYSNVQDIMGQV</sequence>
<keyword evidence="6 9" id="KW-0472">Membrane</keyword>
<comment type="subcellular location">
    <subcellularLocation>
        <location evidence="1">Membrane</location>
        <topology evidence="1">Single-pass type I membrane protein</topology>
    </subcellularLocation>
</comment>
<dbReference type="RefSeq" id="XP_008288772.1">
    <property type="nucleotide sequence ID" value="XM_008290550.1"/>
</dbReference>
<dbReference type="Pfam" id="PF13927">
    <property type="entry name" value="Ig_3"/>
    <property type="match status" value="1"/>
</dbReference>
<evidence type="ECO:0000256" key="8">
    <source>
        <dbReference type="SAM" id="MobiDB-lite"/>
    </source>
</evidence>
<keyword evidence="3" id="KW-0430">Lectin</keyword>
<keyword evidence="5 9" id="KW-1133">Transmembrane helix</keyword>
<feature type="domain" description="Ig-like" evidence="10">
    <location>
        <begin position="20"/>
        <end position="107"/>
    </location>
</feature>
<evidence type="ECO:0000256" key="5">
    <source>
        <dbReference type="ARBA" id="ARBA00022989"/>
    </source>
</evidence>
<dbReference type="PANTHER" id="PTHR12035">
    <property type="entry name" value="SIALIC ACID BINDING IMMUNOGLOBULIN-LIKE LECTIN"/>
    <property type="match status" value="1"/>
</dbReference>
<evidence type="ECO:0000259" key="10">
    <source>
        <dbReference type="PROSITE" id="PS50835"/>
    </source>
</evidence>
<evidence type="ECO:0000256" key="4">
    <source>
        <dbReference type="ARBA" id="ARBA00022889"/>
    </source>
</evidence>
<dbReference type="PROSITE" id="PS50835">
    <property type="entry name" value="IG_LIKE"/>
    <property type="match status" value="2"/>
</dbReference>
<dbReference type="Proteomes" id="UP000694891">
    <property type="component" value="Unplaced"/>
</dbReference>
<reference evidence="12" key="1">
    <citation type="submission" date="2025-08" db="UniProtKB">
        <authorList>
            <consortium name="RefSeq"/>
        </authorList>
    </citation>
    <scope>IDENTIFICATION</scope>
</reference>
<dbReference type="CDD" id="cd00096">
    <property type="entry name" value="Ig"/>
    <property type="match status" value="1"/>
</dbReference>
<dbReference type="SUPFAM" id="SSF48726">
    <property type="entry name" value="Immunoglobulin"/>
    <property type="match status" value="2"/>
</dbReference>
<dbReference type="InterPro" id="IPR003598">
    <property type="entry name" value="Ig_sub2"/>
</dbReference>
<comment type="similarity">
    <text evidence="7">Belongs to the immunoglobulin superfamily. SIGLEC (sialic acid binding Ig-like lectin) family.</text>
</comment>
<dbReference type="InterPro" id="IPR036179">
    <property type="entry name" value="Ig-like_dom_sf"/>
</dbReference>
<dbReference type="SMART" id="SM00409">
    <property type="entry name" value="IG"/>
    <property type="match status" value="2"/>
</dbReference>
<proteinExistence type="inferred from homology"/>
<evidence type="ECO:0000313" key="11">
    <source>
        <dbReference type="Proteomes" id="UP000694891"/>
    </source>
</evidence>
<protein>
    <submittedName>
        <fullName evidence="12">Sialic acid-binding Ig-like lectin 5</fullName>
    </submittedName>
</protein>
<feature type="compositionally biased region" description="Acidic residues" evidence="8">
    <location>
        <begin position="421"/>
        <end position="432"/>
    </location>
</feature>
<dbReference type="SMART" id="SM00408">
    <property type="entry name" value="IGc2"/>
    <property type="match status" value="1"/>
</dbReference>
<evidence type="ECO:0000256" key="6">
    <source>
        <dbReference type="ARBA" id="ARBA00023136"/>
    </source>
</evidence>
<dbReference type="AlphaFoldDB" id="A0A9Y4KFT0"/>
<accession>A0A9Y4KFT0</accession>
<dbReference type="GeneID" id="103363695"/>
<dbReference type="InterPro" id="IPR007110">
    <property type="entry name" value="Ig-like_dom"/>
</dbReference>
<evidence type="ECO:0000256" key="3">
    <source>
        <dbReference type="ARBA" id="ARBA00022734"/>
    </source>
</evidence>